<sequence length="118" mass="12632">MGLLIVIAFTVGFLPGFIFMLLIGPLVAFGTDAGEIDIACGLEAYLPRRMNRPVRSVRWFRSAGGLGLNGCKGEVALVGLDVGVGPVNRTEEPGEDQCDGEDSRTDEIQLSEGAFSEW</sequence>
<proteinExistence type="predicted"/>
<organism evidence="2">
    <name type="scientific">mine drainage metagenome</name>
    <dbReference type="NCBI Taxonomy" id="410659"/>
    <lineage>
        <taxon>unclassified sequences</taxon>
        <taxon>metagenomes</taxon>
        <taxon>ecological metagenomes</taxon>
    </lineage>
</organism>
<gene>
    <name evidence="2" type="ORF">GALL_527450</name>
</gene>
<dbReference type="EMBL" id="MLJW01007129">
    <property type="protein sequence ID" value="OIQ65693.1"/>
    <property type="molecule type" value="Genomic_DNA"/>
</dbReference>
<comment type="caution">
    <text evidence="2">The sequence shown here is derived from an EMBL/GenBank/DDBJ whole genome shotgun (WGS) entry which is preliminary data.</text>
</comment>
<feature type="region of interest" description="Disordered" evidence="1">
    <location>
        <begin position="86"/>
        <end position="118"/>
    </location>
</feature>
<protein>
    <submittedName>
        <fullName evidence="2">Uncharacterized protein</fullName>
    </submittedName>
</protein>
<name>A0A1J5PQ44_9ZZZZ</name>
<dbReference type="AlphaFoldDB" id="A0A1J5PQ44"/>
<reference evidence="2" key="1">
    <citation type="submission" date="2016-10" db="EMBL/GenBank/DDBJ databases">
        <title>Sequence of Gallionella enrichment culture.</title>
        <authorList>
            <person name="Poehlein A."/>
            <person name="Muehling M."/>
            <person name="Daniel R."/>
        </authorList>
    </citation>
    <scope>NUCLEOTIDE SEQUENCE</scope>
</reference>
<accession>A0A1J5PQ44</accession>
<evidence type="ECO:0000256" key="1">
    <source>
        <dbReference type="SAM" id="MobiDB-lite"/>
    </source>
</evidence>
<evidence type="ECO:0000313" key="2">
    <source>
        <dbReference type="EMBL" id="OIQ65693.1"/>
    </source>
</evidence>